<organism evidence="2 3">
    <name type="scientific">Kroppenstedtia guangzhouensis</name>
    <dbReference type="NCBI Taxonomy" id="1274356"/>
    <lineage>
        <taxon>Bacteria</taxon>
        <taxon>Bacillati</taxon>
        <taxon>Bacillota</taxon>
        <taxon>Bacilli</taxon>
        <taxon>Bacillales</taxon>
        <taxon>Thermoactinomycetaceae</taxon>
        <taxon>Kroppenstedtia</taxon>
    </lineage>
</organism>
<feature type="transmembrane region" description="Helical" evidence="1">
    <location>
        <begin position="85"/>
        <end position="113"/>
    </location>
</feature>
<gene>
    <name evidence="2" type="ORF">GCM10007416_05110</name>
</gene>
<dbReference type="RefSeq" id="WP_188429574.1">
    <property type="nucleotide sequence ID" value="NZ_BMEX01000002.1"/>
</dbReference>
<reference evidence="3" key="1">
    <citation type="journal article" date="2019" name="Int. J. Syst. Evol. Microbiol.">
        <title>The Global Catalogue of Microorganisms (GCM) 10K type strain sequencing project: providing services to taxonomists for standard genome sequencing and annotation.</title>
        <authorList>
            <consortium name="The Broad Institute Genomics Platform"/>
            <consortium name="The Broad Institute Genome Sequencing Center for Infectious Disease"/>
            <person name="Wu L."/>
            <person name="Ma J."/>
        </authorList>
    </citation>
    <scope>NUCLEOTIDE SEQUENCE [LARGE SCALE GENOMIC DNA]</scope>
    <source>
        <strain evidence="3">CGMCC 1.12404</strain>
    </source>
</reference>
<keyword evidence="1" id="KW-0812">Transmembrane</keyword>
<name>A0ABQ1G3J8_9BACL</name>
<keyword evidence="1" id="KW-0472">Membrane</keyword>
<keyword evidence="3" id="KW-1185">Reference proteome</keyword>
<evidence type="ECO:0000313" key="2">
    <source>
        <dbReference type="EMBL" id="GGA35244.1"/>
    </source>
</evidence>
<evidence type="ECO:0000256" key="1">
    <source>
        <dbReference type="SAM" id="Phobius"/>
    </source>
</evidence>
<accession>A0ABQ1G3J8</accession>
<dbReference type="Proteomes" id="UP000617979">
    <property type="component" value="Unassembled WGS sequence"/>
</dbReference>
<keyword evidence="1" id="KW-1133">Transmembrane helix</keyword>
<comment type="caution">
    <text evidence="2">The sequence shown here is derived from an EMBL/GenBank/DDBJ whole genome shotgun (WGS) entry which is preliminary data.</text>
</comment>
<dbReference type="EMBL" id="BMEX01000002">
    <property type="protein sequence ID" value="GGA35244.1"/>
    <property type="molecule type" value="Genomic_DNA"/>
</dbReference>
<protein>
    <submittedName>
        <fullName evidence="2">Uncharacterized protein</fullName>
    </submittedName>
</protein>
<evidence type="ECO:0000313" key="3">
    <source>
        <dbReference type="Proteomes" id="UP000617979"/>
    </source>
</evidence>
<feature type="transmembrane region" description="Helical" evidence="1">
    <location>
        <begin position="43"/>
        <end position="65"/>
    </location>
</feature>
<sequence>MPKVWSIFVKRVAEWDMDIPICIRSQKGEFTLVKRFAGEIMDLFKPSPVIVFFFIVPLMFSIVLVDLDHIQNLGRAILFGLSYPVVAMVLALVGTICFQIMFWILFLPIRLLFWPSGQEK</sequence>
<proteinExistence type="predicted"/>